<gene>
    <name evidence="1" type="ORF">BU14_0426s0008</name>
</gene>
<dbReference type="AlphaFoldDB" id="A0A1X6NVC5"/>
<dbReference type="EMBL" id="KV919054">
    <property type="protein sequence ID" value="OSX72542.1"/>
    <property type="molecule type" value="Genomic_DNA"/>
</dbReference>
<organism evidence="1 2">
    <name type="scientific">Porphyra umbilicalis</name>
    <name type="common">Purple laver</name>
    <name type="synonym">Red alga</name>
    <dbReference type="NCBI Taxonomy" id="2786"/>
    <lineage>
        <taxon>Eukaryota</taxon>
        <taxon>Rhodophyta</taxon>
        <taxon>Bangiophyceae</taxon>
        <taxon>Bangiales</taxon>
        <taxon>Bangiaceae</taxon>
        <taxon>Porphyra</taxon>
    </lineage>
</organism>
<evidence type="ECO:0000313" key="1">
    <source>
        <dbReference type="EMBL" id="OSX72542.1"/>
    </source>
</evidence>
<protein>
    <submittedName>
        <fullName evidence="1">Uncharacterized protein</fullName>
    </submittedName>
</protein>
<reference evidence="1 2" key="1">
    <citation type="submission" date="2017-03" db="EMBL/GenBank/DDBJ databases">
        <title>WGS assembly of Porphyra umbilicalis.</title>
        <authorList>
            <person name="Brawley S.H."/>
            <person name="Blouin N.A."/>
            <person name="Ficko-Blean E."/>
            <person name="Wheeler G.L."/>
            <person name="Lohr M."/>
            <person name="Goodson H.V."/>
            <person name="Jenkins J.W."/>
            <person name="Blaby-Haas C.E."/>
            <person name="Helliwell K.E."/>
            <person name="Chan C."/>
            <person name="Marriage T."/>
            <person name="Bhattacharya D."/>
            <person name="Klein A.S."/>
            <person name="Badis Y."/>
            <person name="Brodie J."/>
            <person name="Cao Y."/>
            <person name="Collen J."/>
            <person name="Dittami S.M."/>
            <person name="Gachon C.M."/>
            <person name="Green B.R."/>
            <person name="Karpowicz S."/>
            <person name="Kim J.W."/>
            <person name="Kudahl U."/>
            <person name="Lin S."/>
            <person name="Michel G."/>
            <person name="Mittag M."/>
            <person name="Olson B.J."/>
            <person name="Pangilinan J."/>
            <person name="Peng Y."/>
            <person name="Qiu H."/>
            <person name="Shu S."/>
            <person name="Singer J.T."/>
            <person name="Smith A.G."/>
            <person name="Sprecher B.N."/>
            <person name="Wagner V."/>
            <person name="Wang W."/>
            <person name="Wang Z.-Y."/>
            <person name="Yan J."/>
            <person name="Yarish C."/>
            <person name="Zoeuner-Riek S."/>
            <person name="Zhuang Y."/>
            <person name="Zou Y."/>
            <person name="Lindquist E.A."/>
            <person name="Grimwood J."/>
            <person name="Barry K."/>
            <person name="Rokhsar D.S."/>
            <person name="Schmutz J."/>
            <person name="Stiller J.W."/>
            <person name="Grossman A.R."/>
            <person name="Prochnik S.E."/>
        </authorList>
    </citation>
    <scope>NUCLEOTIDE SEQUENCE [LARGE SCALE GENOMIC DNA]</scope>
    <source>
        <strain evidence="1">4086291</strain>
    </source>
</reference>
<name>A0A1X6NVC5_PORUM</name>
<proteinExistence type="predicted"/>
<dbReference type="Proteomes" id="UP000218209">
    <property type="component" value="Unassembled WGS sequence"/>
</dbReference>
<evidence type="ECO:0000313" key="2">
    <source>
        <dbReference type="Proteomes" id="UP000218209"/>
    </source>
</evidence>
<sequence length="169" mass="18074">MHAHLQRARLEDISTDFSNGRTRTYKLFRVSIKSVVSPRQNRRRHAMAAGVMLRAISADPSTVIAAVATILRRAKAHGGRAVAALRSPSVREQLRFKVSNRISGVTWSRFRALFALAASGMATGQTLRAASAVASADPANAVSTTGDGTFLMSPTAAVQAMVDNLVVNE</sequence>
<keyword evidence="2" id="KW-1185">Reference proteome</keyword>
<accession>A0A1X6NVC5</accession>